<protein>
    <submittedName>
        <fullName evidence="2">Uncharacterized protein</fullName>
    </submittedName>
</protein>
<dbReference type="AlphaFoldDB" id="A2F8L0"/>
<keyword evidence="1" id="KW-0732">Signal</keyword>
<accession>A2F8L0</accession>
<evidence type="ECO:0000313" key="3">
    <source>
        <dbReference type="Proteomes" id="UP000001542"/>
    </source>
</evidence>
<keyword evidence="3" id="KW-1185">Reference proteome</keyword>
<dbReference type="VEuPathDB" id="TrichDB:TVAG_057320"/>
<dbReference type="VEuPathDB" id="TrichDB:TVAGG3_0084640"/>
<reference evidence="2" key="2">
    <citation type="journal article" date="2007" name="Science">
        <title>Draft genome sequence of the sexually transmitted pathogen Trichomonas vaginalis.</title>
        <authorList>
            <person name="Carlton J.M."/>
            <person name="Hirt R.P."/>
            <person name="Silva J.C."/>
            <person name="Delcher A.L."/>
            <person name="Schatz M."/>
            <person name="Zhao Q."/>
            <person name="Wortman J.R."/>
            <person name="Bidwell S.L."/>
            <person name="Alsmark U.C.M."/>
            <person name="Besteiro S."/>
            <person name="Sicheritz-Ponten T."/>
            <person name="Noel C.J."/>
            <person name="Dacks J.B."/>
            <person name="Foster P.G."/>
            <person name="Simillion C."/>
            <person name="Van de Peer Y."/>
            <person name="Miranda-Saavedra D."/>
            <person name="Barton G.J."/>
            <person name="Westrop G.D."/>
            <person name="Mueller S."/>
            <person name="Dessi D."/>
            <person name="Fiori P.L."/>
            <person name="Ren Q."/>
            <person name="Paulsen I."/>
            <person name="Zhang H."/>
            <person name="Bastida-Corcuera F.D."/>
            <person name="Simoes-Barbosa A."/>
            <person name="Brown M.T."/>
            <person name="Hayes R.D."/>
            <person name="Mukherjee M."/>
            <person name="Okumura C.Y."/>
            <person name="Schneider R."/>
            <person name="Smith A.J."/>
            <person name="Vanacova S."/>
            <person name="Villalvazo M."/>
            <person name="Haas B.J."/>
            <person name="Pertea M."/>
            <person name="Feldblyum T.V."/>
            <person name="Utterback T.R."/>
            <person name="Shu C.L."/>
            <person name="Osoegawa K."/>
            <person name="de Jong P.J."/>
            <person name="Hrdy I."/>
            <person name="Horvathova L."/>
            <person name="Zubacova Z."/>
            <person name="Dolezal P."/>
            <person name="Malik S.B."/>
            <person name="Logsdon J.M. Jr."/>
            <person name="Henze K."/>
            <person name="Gupta A."/>
            <person name="Wang C.C."/>
            <person name="Dunne R.L."/>
            <person name="Upcroft J.A."/>
            <person name="Upcroft P."/>
            <person name="White O."/>
            <person name="Salzberg S.L."/>
            <person name="Tang P."/>
            <person name="Chiu C.-H."/>
            <person name="Lee Y.-S."/>
            <person name="Embley T.M."/>
            <person name="Coombs G.H."/>
            <person name="Mottram J.C."/>
            <person name="Tachezy J."/>
            <person name="Fraser-Liggett C.M."/>
            <person name="Johnson P.J."/>
        </authorList>
    </citation>
    <scope>NUCLEOTIDE SEQUENCE [LARGE SCALE GENOMIC DNA]</scope>
    <source>
        <strain evidence="2">G3</strain>
    </source>
</reference>
<name>A2F8L0_TRIV3</name>
<proteinExistence type="predicted"/>
<dbReference type="InParanoid" id="A2F8L0"/>
<dbReference type="RefSeq" id="XP_001311672.1">
    <property type="nucleotide sequence ID" value="XM_001311671.1"/>
</dbReference>
<evidence type="ECO:0000313" key="2">
    <source>
        <dbReference type="EMBL" id="EAX98742.1"/>
    </source>
</evidence>
<dbReference type="EMBL" id="DS113663">
    <property type="protein sequence ID" value="EAX98742.1"/>
    <property type="molecule type" value="Genomic_DNA"/>
</dbReference>
<dbReference type="Proteomes" id="UP000001542">
    <property type="component" value="Unassembled WGS sequence"/>
</dbReference>
<feature type="chain" id="PRO_5002643342" evidence="1">
    <location>
        <begin position="17"/>
        <end position="203"/>
    </location>
</feature>
<organism evidence="2 3">
    <name type="scientific">Trichomonas vaginalis (strain ATCC PRA-98 / G3)</name>
    <dbReference type="NCBI Taxonomy" id="412133"/>
    <lineage>
        <taxon>Eukaryota</taxon>
        <taxon>Metamonada</taxon>
        <taxon>Parabasalia</taxon>
        <taxon>Trichomonadida</taxon>
        <taxon>Trichomonadidae</taxon>
        <taxon>Trichomonas</taxon>
    </lineage>
</organism>
<reference evidence="2" key="1">
    <citation type="submission" date="2006-10" db="EMBL/GenBank/DDBJ databases">
        <authorList>
            <person name="Amadeo P."/>
            <person name="Zhao Q."/>
            <person name="Wortman J."/>
            <person name="Fraser-Liggett C."/>
            <person name="Carlton J."/>
        </authorList>
    </citation>
    <scope>NUCLEOTIDE SEQUENCE</scope>
    <source>
        <strain evidence="2">G3</strain>
    </source>
</reference>
<dbReference type="KEGG" id="tva:4756541"/>
<evidence type="ECO:0000256" key="1">
    <source>
        <dbReference type="SAM" id="SignalP"/>
    </source>
</evidence>
<gene>
    <name evidence="2" type="ORF">TVAG_057320</name>
</gene>
<feature type="signal peptide" evidence="1">
    <location>
        <begin position="1"/>
        <end position="16"/>
    </location>
</feature>
<sequence>MIAFFLLRSSVAITWCNDEDVIEIRPGMIETRTILSNHRLCISGSVVIKSDKPFEAEYQEYNRYSDAYKDLSLEKEGKRQNIFVLGSYYFDVKMSIKAVNELEDIQISVMGVTPSFENDPKASDGYSESFGVFTSFKSFDCTVTLPSISRLIVTAINQVPLKFTVKHPDDVELRINANGQEDATTGNNVRLILYNKGETIQHP</sequence>